<reference evidence="1 2" key="2">
    <citation type="journal article" date="2022" name="Mol. Ecol. Resour.">
        <title>The genomes of chicory, endive, great burdock and yacon provide insights into Asteraceae paleo-polyploidization history and plant inulin production.</title>
        <authorList>
            <person name="Fan W."/>
            <person name="Wang S."/>
            <person name="Wang H."/>
            <person name="Wang A."/>
            <person name="Jiang F."/>
            <person name="Liu H."/>
            <person name="Zhao H."/>
            <person name="Xu D."/>
            <person name="Zhang Y."/>
        </authorList>
    </citation>
    <scope>NUCLEOTIDE SEQUENCE [LARGE SCALE GENOMIC DNA]</scope>
    <source>
        <strain evidence="2">cv. Punajuju</strain>
        <tissue evidence="1">Leaves</tissue>
    </source>
</reference>
<comment type="caution">
    <text evidence="1">The sequence shown here is derived from an EMBL/GenBank/DDBJ whole genome shotgun (WGS) entry which is preliminary data.</text>
</comment>
<sequence>MSKTLETTFKTRFWNYSPSSSSRSPFTKHRLTMVKTHKGLKVICQNSLDKIPGDGGVIKQPESSGNTDVIIVGAGVAGASLAYALAKDGRRVHILERDLAEPNRIVGEVLHPGGYLKLIELGLEGKFHIHCVEGIEAQQVSGYAIYMNDKSTRLYYPLGKFPSNVCGKSFHNGRFIQRMRNKASSLPKYDSFCRVGH</sequence>
<evidence type="ECO:0000313" key="1">
    <source>
        <dbReference type="EMBL" id="KAI3789109.1"/>
    </source>
</evidence>
<reference evidence="2" key="1">
    <citation type="journal article" date="2022" name="Mol. Ecol. Resour.">
        <title>The genomes of chicory, endive, great burdock and yacon provide insights into Asteraceae palaeo-polyploidization history and plant inulin production.</title>
        <authorList>
            <person name="Fan W."/>
            <person name="Wang S."/>
            <person name="Wang H."/>
            <person name="Wang A."/>
            <person name="Jiang F."/>
            <person name="Liu H."/>
            <person name="Zhao H."/>
            <person name="Xu D."/>
            <person name="Zhang Y."/>
        </authorList>
    </citation>
    <scope>NUCLEOTIDE SEQUENCE [LARGE SCALE GENOMIC DNA]</scope>
    <source>
        <strain evidence="2">cv. Punajuju</strain>
    </source>
</reference>
<dbReference type="EMBL" id="CM042009">
    <property type="protein sequence ID" value="KAI3789109.1"/>
    <property type="molecule type" value="Genomic_DNA"/>
</dbReference>
<keyword evidence="2" id="KW-1185">Reference proteome</keyword>
<proteinExistence type="predicted"/>
<protein>
    <submittedName>
        <fullName evidence="1">Uncharacterized protein</fullName>
    </submittedName>
</protein>
<organism evidence="1 2">
    <name type="scientific">Cichorium intybus</name>
    <name type="common">Chicory</name>
    <dbReference type="NCBI Taxonomy" id="13427"/>
    <lineage>
        <taxon>Eukaryota</taxon>
        <taxon>Viridiplantae</taxon>
        <taxon>Streptophyta</taxon>
        <taxon>Embryophyta</taxon>
        <taxon>Tracheophyta</taxon>
        <taxon>Spermatophyta</taxon>
        <taxon>Magnoliopsida</taxon>
        <taxon>eudicotyledons</taxon>
        <taxon>Gunneridae</taxon>
        <taxon>Pentapetalae</taxon>
        <taxon>asterids</taxon>
        <taxon>campanulids</taxon>
        <taxon>Asterales</taxon>
        <taxon>Asteraceae</taxon>
        <taxon>Cichorioideae</taxon>
        <taxon>Cichorieae</taxon>
        <taxon>Cichoriinae</taxon>
        <taxon>Cichorium</taxon>
    </lineage>
</organism>
<dbReference type="Proteomes" id="UP001055811">
    <property type="component" value="Linkage Group LG01"/>
</dbReference>
<evidence type="ECO:0000313" key="2">
    <source>
        <dbReference type="Proteomes" id="UP001055811"/>
    </source>
</evidence>
<gene>
    <name evidence="1" type="ORF">L2E82_01897</name>
</gene>
<name>A0ACB9H092_CICIN</name>
<accession>A0ACB9H092</accession>